<evidence type="ECO:0000256" key="1">
    <source>
        <dbReference type="ARBA" id="ARBA00006594"/>
    </source>
</evidence>
<dbReference type="InterPro" id="IPR022749">
    <property type="entry name" value="D12N6_MeTrfase_N"/>
</dbReference>
<evidence type="ECO:0000256" key="2">
    <source>
        <dbReference type="ARBA" id="ARBA00022747"/>
    </source>
</evidence>
<dbReference type="EMBL" id="RBON01000080">
    <property type="protein sequence ID" value="RMM72170.1"/>
    <property type="molecule type" value="Genomic_DNA"/>
</dbReference>
<comment type="caution">
    <text evidence="5">The sequence shown here is derived from an EMBL/GenBank/DDBJ whole genome shotgun (WGS) entry which is preliminary data.</text>
</comment>
<comment type="similarity">
    <text evidence="1">Belongs to the N(4)/N(6)-methyltransferase family.</text>
</comment>
<feature type="region of interest" description="Disordered" evidence="3">
    <location>
        <begin position="23"/>
        <end position="48"/>
    </location>
</feature>
<proteinExistence type="inferred from homology"/>
<dbReference type="Gene3D" id="1.20.1260.30">
    <property type="match status" value="1"/>
</dbReference>
<dbReference type="AlphaFoldDB" id="A0A3M4YR06"/>
<gene>
    <name evidence="5" type="ORF">ALQ73_01778</name>
</gene>
<reference evidence="5 6" key="1">
    <citation type="submission" date="2018-08" db="EMBL/GenBank/DDBJ databases">
        <title>Recombination of ecologically and evolutionarily significant loci maintains genetic cohesion in the Pseudomonas syringae species complex.</title>
        <authorList>
            <person name="Dillon M."/>
            <person name="Thakur S."/>
            <person name="Almeida R.N.D."/>
            <person name="Weir B.S."/>
            <person name="Guttman D.S."/>
        </authorList>
    </citation>
    <scope>NUCLEOTIDE SEQUENCE [LARGE SCALE GENOMIC DNA]</scope>
    <source>
        <strain evidence="5 6">ICMP 4324</strain>
    </source>
</reference>
<evidence type="ECO:0000259" key="4">
    <source>
        <dbReference type="Pfam" id="PF12161"/>
    </source>
</evidence>
<sequence>MTHQKSEQAASLLAEQALNQARARLAPIENGAEPESEPLKKKPGRKAAVTATSITLQDLEKTLWATADKMRANMDPAEYKHIVLGLIFLKYISDSFAGRRAELERRFADASDDYYLGGDDPTYLAAELEERDLLSLMQN</sequence>
<dbReference type="InterPro" id="IPR038333">
    <property type="entry name" value="T1MK-like_N_sf"/>
</dbReference>
<evidence type="ECO:0000313" key="5">
    <source>
        <dbReference type="EMBL" id="RMM72170.1"/>
    </source>
</evidence>
<dbReference type="GO" id="GO:0009307">
    <property type="term" value="P:DNA restriction-modification system"/>
    <property type="evidence" value="ECO:0007669"/>
    <property type="project" value="UniProtKB-KW"/>
</dbReference>
<feature type="domain" description="N6 adenine-specific DNA methyltransferase N-terminal" evidence="4">
    <location>
        <begin position="59"/>
        <end position="106"/>
    </location>
</feature>
<evidence type="ECO:0000313" key="6">
    <source>
        <dbReference type="Proteomes" id="UP000276829"/>
    </source>
</evidence>
<organism evidence="5 6">
    <name type="scientific">Pseudomonas savastanoi pv. glycinea</name>
    <name type="common">Pseudomonas syringae pv. glycinea</name>
    <dbReference type="NCBI Taxonomy" id="318"/>
    <lineage>
        <taxon>Bacteria</taxon>
        <taxon>Pseudomonadati</taxon>
        <taxon>Pseudomonadota</taxon>
        <taxon>Gammaproteobacteria</taxon>
        <taxon>Pseudomonadales</taxon>
        <taxon>Pseudomonadaceae</taxon>
        <taxon>Pseudomonas</taxon>
    </lineage>
</organism>
<dbReference type="InterPro" id="IPR029063">
    <property type="entry name" value="SAM-dependent_MTases_sf"/>
</dbReference>
<evidence type="ECO:0000256" key="3">
    <source>
        <dbReference type="SAM" id="MobiDB-lite"/>
    </source>
</evidence>
<keyword evidence="2" id="KW-0680">Restriction system</keyword>
<dbReference type="Pfam" id="PF12161">
    <property type="entry name" value="HsdM_N"/>
    <property type="match status" value="1"/>
</dbReference>
<accession>A0A3M4YR06</accession>
<dbReference type="SUPFAM" id="SSF53335">
    <property type="entry name" value="S-adenosyl-L-methionine-dependent methyltransferases"/>
    <property type="match status" value="1"/>
</dbReference>
<name>A0A3M4YR06_PSESG</name>
<protein>
    <submittedName>
        <fullName evidence="5">Type I restriction-modification system subunit M</fullName>
    </submittedName>
</protein>
<dbReference type="Proteomes" id="UP000276829">
    <property type="component" value="Unassembled WGS sequence"/>
</dbReference>